<sequence>MCTGIILHSEDGVTIPARTMEFGFDIQSNIAVVPAGTEIRSLSGNQLQTGLVYKTKYGFGGLNALGRNIIVDGMNEKGLYFGAFYFAGFAKYNELSPENQSQAISSEELGNYILANFTTVDEVREGLKKVTVVGTFIKEIQNFAPLHYSVVDANGGAIVIEYTEKGLTIFNNDIGVMTNPPTFDWHMTHIRNYIGLSTENVKPVAVNKKVTLTALSQGSGLMGLPGDYTSPSRFLRAAAFVNLSLPSNNVDEGVFHAFHILNAFDIPKGLVTEVTEHGVFNDYTIWTSVGDTKNKDYYFRTYLSPQQCKINIIEALNGLDAPKILEMESTHTYKDVTAQFV</sequence>
<dbReference type="CDD" id="cd00542">
    <property type="entry name" value="Ntn_PVA"/>
    <property type="match status" value="1"/>
</dbReference>
<dbReference type="Gene3D" id="3.60.60.10">
    <property type="entry name" value="Penicillin V Acylase, Chain A"/>
    <property type="match status" value="1"/>
</dbReference>
<comment type="caution">
    <text evidence="4">The sequence shown here is derived from an EMBL/GenBank/DDBJ whole genome shotgun (WGS) entry which is preliminary data.</text>
</comment>
<dbReference type="InterPro" id="IPR052193">
    <property type="entry name" value="Peptidase_C59"/>
</dbReference>
<dbReference type="InterPro" id="IPR029132">
    <property type="entry name" value="CBAH/NAAA_C"/>
</dbReference>
<evidence type="ECO:0000313" key="4">
    <source>
        <dbReference type="EMBL" id="PSV08651.1"/>
    </source>
</evidence>
<dbReference type="PANTHER" id="PTHR35527">
    <property type="entry name" value="CHOLOYLGLYCINE HYDROLASE"/>
    <property type="match status" value="1"/>
</dbReference>
<accession>A0A2T3KQY6</accession>
<reference evidence="4 5" key="1">
    <citation type="submission" date="2018-03" db="EMBL/GenBank/DDBJ databases">
        <title>Whole genome sequencing of Histamine producing bacteria.</title>
        <authorList>
            <person name="Butler K."/>
        </authorList>
    </citation>
    <scope>NUCLEOTIDE SEQUENCE [LARGE SCALE GENOMIC DNA]</scope>
    <source>
        <strain evidence="4 5">Res.4.1</strain>
    </source>
</reference>
<dbReference type="GO" id="GO:0016787">
    <property type="term" value="F:hydrolase activity"/>
    <property type="evidence" value="ECO:0007669"/>
    <property type="project" value="UniProtKB-KW"/>
</dbReference>
<dbReference type="EMBL" id="PYNS01000027">
    <property type="protein sequence ID" value="PSV08651.1"/>
    <property type="molecule type" value="Genomic_DNA"/>
</dbReference>
<protein>
    <submittedName>
        <fullName evidence="4">Choloylglycine hydrolase</fullName>
    </submittedName>
</protein>
<evidence type="ECO:0000256" key="2">
    <source>
        <dbReference type="ARBA" id="ARBA00022801"/>
    </source>
</evidence>
<dbReference type="PANTHER" id="PTHR35527:SF2">
    <property type="entry name" value="HYDROLASE"/>
    <property type="match status" value="1"/>
</dbReference>
<dbReference type="Pfam" id="PF02275">
    <property type="entry name" value="CBAH"/>
    <property type="match status" value="1"/>
</dbReference>
<evidence type="ECO:0000313" key="5">
    <source>
        <dbReference type="Proteomes" id="UP000240530"/>
    </source>
</evidence>
<comment type="similarity">
    <text evidence="1">Belongs to the peptidase C59 family.</text>
</comment>
<feature type="domain" description="Choloylglycine hydrolase/NAAA C-terminal" evidence="3">
    <location>
        <begin position="2"/>
        <end position="314"/>
    </location>
</feature>
<dbReference type="SUPFAM" id="SSF56235">
    <property type="entry name" value="N-terminal nucleophile aminohydrolases (Ntn hydrolases)"/>
    <property type="match status" value="1"/>
</dbReference>
<dbReference type="AlphaFoldDB" id="A0A2T3KQY6"/>
<gene>
    <name evidence="4" type="ORF">C0W93_18010</name>
</gene>
<dbReference type="Proteomes" id="UP000240530">
    <property type="component" value="Unassembled WGS sequence"/>
</dbReference>
<organism evidence="4 5">
    <name type="scientific">Photobacterium leiognathi subsp. mandapamensis</name>
    <name type="common">Photobacterium mandapamensis</name>
    <dbReference type="NCBI Taxonomy" id="48408"/>
    <lineage>
        <taxon>Bacteria</taxon>
        <taxon>Pseudomonadati</taxon>
        <taxon>Pseudomonadota</taxon>
        <taxon>Gammaproteobacteria</taxon>
        <taxon>Vibrionales</taxon>
        <taxon>Vibrionaceae</taxon>
        <taxon>Photobacterium</taxon>
    </lineage>
</organism>
<name>A0A2T3KQY6_PHOLD</name>
<evidence type="ECO:0000259" key="3">
    <source>
        <dbReference type="Pfam" id="PF02275"/>
    </source>
</evidence>
<keyword evidence="2 4" id="KW-0378">Hydrolase</keyword>
<dbReference type="InterPro" id="IPR029055">
    <property type="entry name" value="Ntn_hydrolases_N"/>
</dbReference>
<evidence type="ECO:0000256" key="1">
    <source>
        <dbReference type="ARBA" id="ARBA00006625"/>
    </source>
</evidence>
<dbReference type="RefSeq" id="WP_107185922.1">
    <property type="nucleotide sequence ID" value="NZ_CP131574.1"/>
</dbReference>
<proteinExistence type="inferred from homology"/>